<dbReference type="EMBL" id="CAJVPJ010000076">
    <property type="protein sequence ID" value="CAG8472918.1"/>
    <property type="molecule type" value="Genomic_DNA"/>
</dbReference>
<dbReference type="Proteomes" id="UP000789572">
    <property type="component" value="Unassembled WGS sequence"/>
</dbReference>
<proteinExistence type="predicted"/>
<organism evidence="1 2">
    <name type="scientific">Paraglomus occultum</name>
    <dbReference type="NCBI Taxonomy" id="144539"/>
    <lineage>
        <taxon>Eukaryota</taxon>
        <taxon>Fungi</taxon>
        <taxon>Fungi incertae sedis</taxon>
        <taxon>Mucoromycota</taxon>
        <taxon>Glomeromycotina</taxon>
        <taxon>Glomeromycetes</taxon>
        <taxon>Paraglomerales</taxon>
        <taxon>Paraglomeraceae</taxon>
        <taxon>Paraglomus</taxon>
    </lineage>
</organism>
<reference evidence="1" key="1">
    <citation type="submission" date="2021-06" db="EMBL/GenBank/DDBJ databases">
        <authorList>
            <person name="Kallberg Y."/>
            <person name="Tangrot J."/>
            <person name="Rosling A."/>
        </authorList>
    </citation>
    <scope>NUCLEOTIDE SEQUENCE</scope>
    <source>
        <strain evidence="1">IA702</strain>
    </source>
</reference>
<comment type="caution">
    <text evidence="1">The sequence shown here is derived from an EMBL/GenBank/DDBJ whole genome shotgun (WGS) entry which is preliminary data.</text>
</comment>
<evidence type="ECO:0000313" key="1">
    <source>
        <dbReference type="EMBL" id="CAG8472918.1"/>
    </source>
</evidence>
<gene>
    <name evidence="1" type="ORF">POCULU_LOCUS1132</name>
</gene>
<name>A0A9N8W5K8_9GLOM</name>
<protein>
    <submittedName>
        <fullName evidence="1">11378_t:CDS:1</fullName>
    </submittedName>
</protein>
<dbReference type="OrthoDB" id="2439709at2759"/>
<accession>A0A9N8W5K8</accession>
<dbReference type="AlphaFoldDB" id="A0A9N8W5K8"/>
<keyword evidence="2" id="KW-1185">Reference proteome</keyword>
<sequence length="168" mass="19051">MAALLVNLLRPTEICRGIRDMLRVKTDINIDNRHPSLSLGNSRAWARGQTNVAEYVEPQSTRTITVRTIISSRGIIVYEIQNVTLVPHYLIITWTVKNWLKRGTNSVSCHVQQTLDNSKTLKQLYKDFHDKANRRYVGTTAIPMHEFAYRISAGITDGSNAQVSITIQ</sequence>
<evidence type="ECO:0000313" key="2">
    <source>
        <dbReference type="Proteomes" id="UP000789572"/>
    </source>
</evidence>